<dbReference type="GO" id="GO:0019646">
    <property type="term" value="P:aerobic electron transport chain"/>
    <property type="evidence" value="ECO:0007669"/>
    <property type="project" value="InterPro"/>
</dbReference>
<keyword evidence="3 9" id="KW-0813">Transport</keyword>
<keyword evidence="5 9" id="KW-0479">Metal-binding</keyword>
<protein>
    <recommendedName>
        <fullName evidence="9">High-potential iron-sulfur protein</fullName>
        <shortName evidence="9">HiPIP</shortName>
    </recommendedName>
</protein>
<comment type="similarity">
    <text evidence="9">Belongs to the high-potential iron-sulfur protein (HiPIP) family.</text>
</comment>
<dbReference type="Pfam" id="PF01355">
    <property type="entry name" value="HIPIP"/>
    <property type="match status" value="1"/>
</dbReference>
<evidence type="ECO:0000256" key="3">
    <source>
        <dbReference type="ARBA" id="ARBA00022448"/>
    </source>
</evidence>
<evidence type="ECO:0000256" key="10">
    <source>
        <dbReference type="SAM" id="SignalP"/>
    </source>
</evidence>
<evidence type="ECO:0000313" key="13">
    <source>
        <dbReference type="Proteomes" id="UP000199256"/>
    </source>
</evidence>
<keyword evidence="13" id="KW-1185">Reference proteome</keyword>
<feature type="chain" id="PRO_5011771736" description="High-potential iron-sulfur protein" evidence="10">
    <location>
        <begin position="36"/>
        <end position="100"/>
    </location>
</feature>
<organism evidence="12 13">
    <name type="scientific">Ectothiorhodospira marina</name>
    <dbReference type="NCBI Taxonomy" id="1396821"/>
    <lineage>
        <taxon>Bacteria</taxon>
        <taxon>Pseudomonadati</taxon>
        <taxon>Pseudomonadota</taxon>
        <taxon>Gammaproteobacteria</taxon>
        <taxon>Chromatiales</taxon>
        <taxon>Ectothiorhodospiraceae</taxon>
        <taxon>Ectothiorhodospira</taxon>
    </lineage>
</organism>
<dbReference type="RefSeq" id="WP_090249520.1">
    <property type="nucleotide sequence ID" value="NZ_FOAA01000001.1"/>
</dbReference>
<evidence type="ECO:0000313" key="12">
    <source>
        <dbReference type="EMBL" id="SEK20556.1"/>
    </source>
</evidence>
<keyword evidence="4 9" id="KW-0004">4Fe-4S</keyword>
<dbReference type="InterPro" id="IPR006311">
    <property type="entry name" value="TAT_signal"/>
</dbReference>
<keyword evidence="7 9" id="KW-0408">Iron</keyword>
<dbReference type="SUPFAM" id="SSF57652">
    <property type="entry name" value="HIPIP (high potential iron protein)"/>
    <property type="match status" value="1"/>
</dbReference>
<evidence type="ECO:0000256" key="5">
    <source>
        <dbReference type="ARBA" id="ARBA00022723"/>
    </source>
</evidence>
<keyword evidence="10" id="KW-0732">Signal</keyword>
<gene>
    <name evidence="12" type="ORF">SAMN05444515_101100</name>
</gene>
<dbReference type="OrthoDB" id="5298540at2"/>
<sequence length="100" mass="10598">MKKQDVSRRSFLKFGVAGLVAVPVAGLGWTTTAAAADRLDPESAEAQALQYTANSETEGQSCSTCLLYNDPTQEEWGPCAVFPGKVVSANGWCTAWVARG</sequence>
<dbReference type="GO" id="GO:0009055">
    <property type="term" value="F:electron transfer activity"/>
    <property type="evidence" value="ECO:0007669"/>
    <property type="project" value="InterPro"/>
</dbReference>
<feature type="domain" description="High potential iron-sulfur proteins family profile" evidence="11">
    <location>
        <begin position="33"/>
        <end position="100"/>
    </location>
</feature>
<comment type="function">
    <text evidence="1 9">Specific class of high-redox-potential 4Fe-4S ferredoxins. Functions in anaerobic electron transport in most purple and in some other photosynthetic bacteria and in at least one genus (Paracoccus) of halophilic, denitrifying bacteria.</text>
</comment>
<dbReference type="Gene3D" id="4.10.490.10">
    <property type="entry name" value="High potential iron-sulphur protein"/>
    <property type="match status" value="1"/>
</dbReference>
<evidence type="ECO:0000256" key="2">
    <source>
        <dbReference type="ARBA" id="ARBA00011738"/>
    </source>
</evidence>
<evidence type="ECO:0000256" key="6">
    <source>
        <dbReference type="ARBA" id="ARBA00022982"/>
    </source>
</evidence>
<accession>A0A1H7F330</accession>
<keyword evidence="8 9" id="KW-0411">Iron-sulfur</keyword>
<reference evidence="13" key="1">
    <citation type="submission" date="2016-10" db="EMBL/GenBank/DDBJ databases">
        <authorList>
            <person name="Varghese N."/>
            <person name="Submissions S."/>
        </authorList>
    </citation>
    <scope>NUCLEOTIDE SEQUENCE [LARGE SCALE GENOMIC DNA]</scope>
    <source>
        <strain evidence="13">DSM 241</strain>
    </source>
</reference>
<dbReference type="PROSITE" id="PS51373">
    <property type="entry name" value="HIPIP"/>
    <property type="match status" value="1"/>
</dbReference>
<evidence type="ECO:0000256" key="7">
    <source>
        <dbReference type="ARBA" id="ARBA00023004"/>
    </source>
</evidence>
<dbReference type="PROSITE" id="PS51318">
    <property type="entry name" value="TAT"/>
    <property type="match status" value="1"/>
</dbReference>
<evidence type="ECO:0000256" key="9">
    <source>
        <dbReference type="RuleBase" id="RU000620"/>
    </source>
</evidence>
<dbReference type="Proteomes" id="UP000199256">
    <property type="component" value="Unassembled WGS sequence"/>
</dbReference>
<dbReference type="InterPro" id="IPR036369">
    <property type="entry name" value="HIPIP_sf"/>
</dbReference>
<evidence type="ECO:0000256" key="8">
    <source>
        <dbReference type="ARBA" id="ARBA00023014"/>
    </source>
</evidence>
<evidence type="ECO:0000256" key="4">
    <source>
        <dbReference type="ARBA" id="ARBA00022485"/>
    </source>
</evidence>
<name>A0A1H7F330_9GAMM</name>
<dbReference type="InterPro" id="IPR000170">
    <property type="entry name" value="High_potential_FeS_prot"/>
</dbReference>
<dbReference type="GO" id="GO:0046872">
    <property type="term" value="F:metal ion binding"/>
    <property type="evidence" value="ECO:0007669"/>
    <property type="project" value="UniProtKB-KW"/>
</dbReference>
<comment type="subunit">
    <text evidence="2 9">Homodimer.</text>
</comment>
<proteinExistence type="inferred from homology"/>
<dbReference type="EMBL" id="FOAA01000001">
    <property type="protein sequence ID" value="SEK20556.1"/>
    <property type="molecule type" value="Genomic_DNA"/>
</dbReference>
<feature type="signal peptide" evidence="10">
    <location>
        <begin position="1"/>
        <end position="35"/>
    </location>
</feature>
<keyword evidence="6 9" id="KW-0249">Electron transport</keyword>
<evidence type="ECO:0000259" key="11">
    <source>
        <dbReference type="PROSITE" id="PS51373"/>
    </source>
</evidence>
<dbReference type="AlphaFoldDB" id="A0A1H7F330"/>
<dbReference type="GO" id="GO:0051539">
    <property type="term" value="F:4 iron, 4 sulfur cluster binding"/>
    <property type="evidence" value="ECO:0007669"/>
    <property type="project" value="UniProtKB-KW"/>
</dbReference>
<dbReference type="STRING" id="1396821.SAMN05444515_101100"/>
<evidence type="ECO:0000256" key="1">
    <source>
        <dbReference type="ARBA" id="ARBA00002137"/>
    </source>
</evidence>